<feature type="region of interest" description="Disordered" evidence="1">
    <location>
        <begin position="1"/>
        <end position="30"/>
    </location>
</feature>
<proteinExistence type="predicted"/>
<sequence length="98" mass="10619">MIPGEGSAARPAGRLSTRRNRLAAASPRGKSTLAEEDVVQNLANRIGCPSCGFFSLLTRYSSMQFGQSSSWAVHLLFSHVVDVFDFTPVVHLALRVLS</sequence>
<organism evidence="2 3">
    <name type="scientific">Necator americanus</name>
    <name type="common">Human hookworm</name>
    <dbReference type="NCBI Taxonomy" id="51031"/>
    <lineage>
        <taxon>Eukaryota</taxon>
        <taxon>Metazoa</taxon>
        <taxon>Ecdysozoa</taxon>
        <taxon>Nematoda</taxon>
        <taxon>Chromadorea</taxon>
        <taxon>Rhabditida</taxon>
        <taxon>Rhabditina</taxon>
        <taxon>Rhabditomorpha</taxon>
        <taxon>Strongyloidea</taxon>
        <taxon>Ancylostomatidae</taxon>
        <taxon>Bunostominae</taxon>
        <taxon>Necator</taxon>
    </lineage>
</organism>
<accession>A0ABR1DRG2</accession>
<evidence type="ECO:0000256" key="1">
    <source>
        <dbReference type="SAM" id="MobiDB-lite"/>
    </source>
</evidence>
<dbReference type="Proteomes" id="UP001303046">
    <property type="component" value="Unassembled WGS sequence"/>
</dbReference>
<evidence type="ECO:0000313" key="3">
    <source>
        <dbReference type="Proteomes" id="UP001303046"/>
    </source>
</evidence>
<name>A0ABR1DRG2_NECAM</name>
<evidence type="ECO:0000313" key="2">
    <source>
        <dbReference type="EMBL" id="KAK6753020.1"/>
    </source>
</evidence>
<keyword evidence="3" id="KW-1185">Reference proteome</keyword>
<comment type="caution">
    <text evidence="2">The sequence shown here is derived from an EMBL/GenBank/DDBJ whole genome shotgun (WGS) entry which is preliminary data.</text>
</comment>
<dbReference type="EMBL" id="JAVFWL010000005">
    <property type="protein sequence ID" value="KAK6753020.1"/>
    <property type="molecule type" value="Genomic_DNA"/>
</dbReference>
<protein>
    <submittedName>
        <fullName evidence="2">Uncharacterized protein</fullName>
    </submittedName>
</protein>
<gene>
    <name evidence="2" type="primary">Necator_chrV.g17345</name>
    <name evidence="2" type="ORF">RB195_012556</name>
</gene>
<reference evidence="2 3" key="1">
    <citation type="submission" date="2023-08" db="EMBL/GenBank/DDBJ databases">
        <title>A Necator americanus chromosomal reference genome.</title>
        <authorList>
            <person name="Ilik V."/>
            <person name="Petrzelkova K.J."/>
            <person name="Pardy F."/>
            <person name="Fuh T."/>
            <person name="Niatou-Singa F.S."/>
            <person name="Gouil Q."/>
            <person name="Baker L."/>
            <person name="Ritchie M.E."/>
            <person name="Jex A.R."/>
            <person name="Gazzola D."/>
            <person name="Li H."/>
            <person name="Toshio Fujiwara R."/>
            <person name="Zhan B."/>
            <person name="Aroian R.V."/>
            <person name="Pafco B."/>
            <person name="Schwarz E.M."/>
        </authorList>
    </citation>
    <scope>NUCLEOTIDE SEQUENCE [LARGE SCALE GENOMIC DNA]</scope>
    <source>
        <strain evidence="2 3">Aroian</strain>
        <tissue evidence="2">Whole animal</tissue>
    </source>
</reference>